<name>A7NL81_ROSCS</name>
<dbReference type="RefSeq" id="WP_012120678.1">
    <property type="nucleotide sequence ID" value="NC_009767.1"/>
</dbReference>
<reference evidence="2 3" key="1">
    <citation type="submission" date="2007-08" db="EMBL/GenBank/DDBJ databases">
        <title>Complete sequence of Roseiflexus castenholzii DSM 13941.</title>
        <authorList>
            <consortium name="US DOE Joint Genome Institute"/>
            <person name="Copeland A."/>
            <person name="Lucas S."/>
            <person name="Lapidus A."/>
            <person name="Barry K."/>
            <person name="Glavina del Rio T."/>
            <person name="Dalin E."/>
            <person name="Tice H."/>
            <person name="Pitluck S."/>
            <person name="Thompson L.S."/>
            <person name="Brettin T."/>
            <person name="Bruce D."/>
            <person name="Detter J.C."/>
            <person name="Han C."/>
            <person name="Tapia R."/>
            <person name="Schmutz J."/>
            <person name="Larimer F."/>
            <person name="Land M."/>
            <person name="Hauser L."/>
            <person name="Kyrpides N."/>
            <person name="Mikhailova N."/>
            <person name="Bryant D.A."/>
            <person name="Hanada S."/>
            <person name="Tsukatani Y."/>
            <person name="Richardson P."/>
        </authorList>
    </citation>
    <scope>NUCLEOTIDE SEQUENCE [LARGE SCALE GENOMIC DNA]</scope>
    <source>
        <strain evidence="3">DSM 13941 / HLO8</strain>
    </source>
</reference>
<dbReference type="KEGG" id="rca:Rcas_2170"/>
<dbReference type="EMBL" id="CP000804">
    <property type="protein sequence ID" value="ABU58254.1"/>
    <property type="molecule type" value="Genomic_DNA"/>
</dbReference>
<accession>A7NL81</accession>
<dbReference type="eggNOG" id="COG3408">
    <property type="taxonomic scope" value="Bacteria"/>
</dbReference>
<organism evidence="2 3">
    <name type="scientific">Roseiflexus castenholzii (strain DSM 13941 / HLO8)</name>
    <dbReference type="NCBI Taxonomy" id="383372"/>
    <lineage>
        <taxon>Bacteria</taxon>
        <taxon>Bacillati</taxon>
        <taxon>Chloroflexota</taxon>
        <taxon>Chloroflexia</taxon>
        <taxon>Chloroflexales</taxon>
        <taxon>Roseiflexineae</taxon>
        <taxon>Roseiflexaceae</taxon>
        <taxon>Roseiflexus</taxon>
    </lineage>
</organism>
<dbReference type="STRING" id="383372.Rcas_2170"/>
<dbReference type="InterPro" id="IPR035396">
    <property type="entry name" value="Bac_rhamnosid6H"/>
</dbReference>
<dbReference type="SUPFAM" id="SSF48208">
    <property type="entry name" value="Six-hairpin glycosidases"/>
    <property type="match status" value="1"/>
</dbReference>
<feature type="domain" description="Alpha-L-rhamnosidase six-hairpin glycosidase" evidence="1">
    <location>
        <begin position="353"/>
        <end position="491"/>
    </location>
</feature>
<dbReference type="Proteomes" id="UP000000263">
    <property type="component" value="Chromosome"/>
</dbReference>
<keyword evidence="3" id="KW-1185">Reference proteome</keyword>
<dbReference type="InterPro" id="IPR008928">
    <property type="entry name" value="6-hairpin_glycosidase_sf"/>
</dbReference>
<dbReference type="AlphaFoldDB" id="A7NL81"/>
<dbReference type="OrthoDB" id="49490at2"/>
<sequence>MTLQRYFVDDHVWEAEVEPTTPVFLSGKRIYAIATIGGATHPFGEWHLRGQMGGIWAHPLRVLDGWTLTLEAYGATTPLGHATQCDLFGAYIIRHFTVGDLALEWTEFAAEDQPHYYATLLTRNDGAAPVEAVVVLRAEADLRFCWFGGIAPAEPDFHILPDGVAWRAPGAYAGITAILSSSTPTEWNVAGRTAQARFPLALQPGEALALQWRLAVQHDDAPPPGNVLRAAVDTLSAKIALYRSIAGEIRLETPDGDLDRFWQVARQNMRMLIADYRPALAPYLLAGLPEYPQLFGCDTAYSVPGVVAGGFADIARSALEELGRYAWRACSRVPHEITTNGRVYHPGNIQETPQFTVACWDYVRWSGDLAFLERIYPVCVEGLEHFGTTLEGRGYPIGDGVVEVPGMGACKLDTVCYLYQALTSLREMALALGRPHDAIRFAGYAGALAARFERDWWIEQEGMYADSLHLDERQQFDGHWTVMLPVVTGIATPERAQRTLDRIMREWVSEWGMLHTRGADSRVWTLPTGLLALAAFRTGRADDGLRLLRCIGETARHGTLGTLKELIPQGLCFIQLWSAGLLVQGVTEGIFGLHPQAHRHELMVEPHLPATWRHTTLHGLRVGEHTLDLHIAREAITIRHLKGNAPLLVRYRVAPDQPWRDARLTPGSRALLAHED</sequence>
<evidence type="ECO:0000313" key="2">
    <source>
        <dbReference type="EMBL" id="ABU58254.1"/>
    </source>
</evidence>
<proteinExistence type="predicted"/>
<dbReference type="GO" id="GO:0005975">
    <property type="term" value="P:carbohydrate metabolic process"/>
    <property type="evidence" value="ECO:0007669"/>
    <property type="project" value="InterPro"/>
</dbReference>
<evidence type="ECO:0000259" key="1">
    <source>
        <dbReference type="Pfam" id="PF17389"/>
    </source>
</evidence>
<evidence type="ECO:0000313" key="3">
    <source>
        <dbReference type="Proteomes" id="UP000000263"/>
    </source>
</evidence>
<dbReference type="InterPro" id="IPR012341">
    <property type="entry name" value="6hp_glycosidase-like_sf"/>
</dbReference>
<protein>
    <submittedName>
        <fullName evidence="2">Amylo-alpha-16-glucosidase</fullName>
    </submittedName>
</protein>
<gene>
    <name evidence="2" type="ordered locus">Rcas_2170</name>
</gene>
<dbReference type="HOGENOM" id="CLU_018445_0_0_0"/>
<dbReference type="Pfam" id="PF17389">
    <property type="entry name" value="Bac_rhamnosid6H"/>
    <property type="match status" value="1"/>
</dbReference>
<dbReference type="Gene3D" id="1.50.10.10">
    <property type="match status" value="1"/>
</dbReference>